<keyword evidence="7" id="KW-1185">Reference proteome</keyword>
<dbReference type="PROSITE" id="PS51128">
    <property type="entry name" value="ZF_DKSA_2"/>
    <property type="match status" value="1"/>
</dbReference>
<dbReference type="EMBL" id="PDOC01000011">
    <property type="protein sequence ID" value="PIL43816.1"/>
    <property type="molecule type" value="Genomic_DNA"/>
</dbReference>
<dbReference type="SUPFAM" id="SSF57716">
    <property type="entry name" value="Glucocorticoid receptor-like (DNA-binding domain)"/>
    <property type="match status" value="1"/>
</dbReference>
<dbReference type="GO" id="GO:0008270">
    <property type="term" value="F:zinc ion binding"/>
    <property type="evidence" value="ECO:0007669"/>
    <property type="project" value="UniProtKB-KW"/>
</dbReference>
<evidence type="ECO:0000259" key="5">
    <source>
        <dbReference type="Pfam" id="PF01258"/>
    </source>
</evidence>
<evidence type="ECO:0000256" key="3">
    <source>
        <dbReference type="ARBA" id="ARBA00022833"/>
    </source>
</evidence>
<evidence type="ECO:0000256" key="4">
    <source>
        <dbReference type="PROSITE-ProRule" id="PRU00510"/>
    </source>
</evidence>
<dbReference type="Proteomes" id="UP000230390">
    <property type="component" value="Unassembled WGS sequence"/>
</dbReference>
<reference evidence="6 7" key="1">
    <citation type="submission" date="2017-10" db="EMBL/GenBank/DDBJ databases">
        <title>Massilia psychrophilum sp. nov., a novel purple-pigmented bacterium isolated from Tianshan glacier, Xinjiang Municipality, China.</title>
        <authorList>
            <person name="Wang H."/>
        </authorList>
    </citation>
    <scope>NUCLEOTIDE SEQUENCE [LARGE SCALE GENOMIC DNA]</scope>
    <source>
        <strain evidence="6 7">JCM 30074</strain>
    </source>
</reference>
<feature type="domain" description="Zinc finger DksA/TraR C4-type" evidence="5">
    <location>
        <begin position="85"/>
        <end position="115"/>
    </location>
</feature>
<keyword evidence="3" id="KW-0862">Zinc</keyword>
<evidence type="ECO:0000256" key="2">
    <source>
        <dbReference type="ARBA" id="ARBA00022771"/>
    </source>
</evidence>
<evidence type="ECO:0000313" key="7">
    <source>
        <dbReference type="Proteomes" id="UP000230390"/>
    </source>
</evidence>
<evidence type="ECO:0000256" key="1">
    <source>
        <dbReference type="ARBA" id="ARBA00022723"/>
    </source>
</evidence>
<feature type="zinc finger region" description="dksA C4-type" evidence="4">
    <location>
        <begin position="88"/>
        <end position="112"/>
    </location>
</feature>
<dbReference type="Gene3D" id="1.20.120.910">
    <property type="entry name" value="DksA, coiled-coil domain"/>
    <property type="match status" value="1"/>
</dbReference>
<evidence type="ECO:0000313" key="6">
    <source>
        <dbReference type="EMBL" id="PIL43816.1"/>
    </source>
</evidence>
<name>A0A2G8TCN8_9BURK</name>
<keyword evidence="2" id="KW-0863">Zinc-finger</keyword>
<comment type="caution">
    <text evidence="6">The sequence shown here is derived from an EMBL/GenBank/DDBJ whole genome shotgun (WGS) entry which is preliminary data.</text>
</comment>
<organism evidence="6 7">
    <name type="scientific">Massilia eurypsychrophila</name>
    <dbReference type="NCBI Taxonomy" id="1485217"/>
    <lineage>
        <taxon>Bacteria</taxon>
        <taxon>Pseudomonadati</taxon>
        <taxon>Pseudomonadota</taxon>
        <taxon>Betaproteobacteria</taxon>
        <taxon>Burkholderiales</taxon>
        <taxon>Oxalobacteraceae</taxon>
        <taxon>Telluria group</taxon>
        <taxon>Massilia</taxon>
    </lineage>
</organism>
<dbReference type="InterPro" id="IPR000962">
    <property type="entry name" value="Znf_DskA_TraR"/>
</dbReference>
<accession>A0A2G8TCN8</accession>
<dbReference type="PANTHER" id="PTHR33823">
    <property type="entry name" value="RNA POLYMERASE-BINDING TRANSCRIPTION FACTOR DKSA-RELATED"/>
    <property type="match status" value="1"/>
</dbReference>
<sequence>MTSSDLDELESRLRSERHMALEAIRDRLVGYDSDEQSVLVNFFAEHGSKAADGQLGATDIVRLRAELARLDTIDMAMKRLDFGAGGICVVCGNPIPLARLRAAPASLTCLHCQRSIDAGRETATGAPHVPGRAHGAH</sequence>
<dbReference type="PANTHER" id="PTHR33823:SF4">
    <property type="entry name" value="GENERAL STRESS PROTEIN 16O"/>
    <property type="match status" value="1"/>
</dbReference>
<keyword evidence="1" id="KW-0479">Metal-binding</keyword>
<dbReference type="AlphaFoldDB" id="A0A2G8TCN8"/>
<protein>
    <recommendedName>
        <fullName evidence="5">Zinc finger DksA/TraR C4-type domain-containing protein</fullName>
    </recommendedName>
</protein>
<proteinExistence type="predicted"/>
<dbReference type="Pfam" id="PF01258">
    <property type="entry name" value="zf-dskA_traR"/>
    <property type="match status" value="1"/>
</dbReference>
<gene>
    <name evidence="6" type="ORF">CR105_17470</name>
</gene>